<reference evidence="1 2" key="1">
    <citation type="journal article" date="2011" name="J. Bacteriol.">
        <title>Complete genome sequence of the cellulose-degrading bacterium Cellulosilyticum lentocellum.</title>
        <authorList>
            <consortium name="US DOE Joint Genome Institute"/>
            <person name="Miller D.A."/>
            <person name="Suen G."/>
            <person name="Bruce D."/>
            <person name="Copeland A."/>
            <person name="Cheng J.F."/>
            <person name="Detter C."/>
            <person name="Goodwin L.A."/>
            <person name="Han C.S."/>
            <person name="Hauser L.J."/>
            <person name="Land M.L."/>
            <person name="Lapidus A."/>
            <person name="Lucas S."/>
            <person name="Meincke L."/>
            <person name="Pitluck S."/>
            <person name="Tapia R."/>
            <person name="Teshima H."/>
            <person name="Woyke T."/>
            <person name="Fox B.G."/>
            <person name="Angert E.R."/>
            <person name="Currie C.R."/>
        </authorList>
    </citation>
    <scope>NUCLEOTIDE SEQUENCE [LARGE SCALE GENOMIC DNA]</scope>
    <source>
        <strain evidence="2">ATCC 49066 / DSM 5427 / NCIMB 11756 / RHM5</strain>
    </source>
</reference>
<dbReference type="HOGENOM" id="CLU_2664386_0_0_9"/>
<dbReference type="AlphaFoldDB" id="F2JQV0"/>
<evidence type="ECO:0008006" key="3">
    <source>
        <dbReference type="Google" id="ProtNLM"/>
    </source>
</evidence>
<accession>F2JQV0</accession>
<protein>
    <recommendedName>
        <fullName evidence="3">KOW domain-containing protein</fullName>
    </recommendedName>
</protein>
<name>F2JQV0_CELLD</name>
<dbReference type="KEGG" id="cle:Clole_0963"/>
<dbReference type="EMBL" id="CP002582">
    <property type="protein sequence ID" value="ADZ82695.1"/>
    <property type="molecule type" value="Genomic_DNA"/>
</dbReference>
<organism evidence="1 2">
    <name type="scientific">Cellulosilyticum lentocellum (strain ATCC 49066 / DSM 5427 / NCIMB 11756 / RHM5)</name>
    <name type="common">Clostridium lentocellum</name>
    <dbReference type="NCBI Taxonomy" id="642492"/>
    <lineage>
        <taxon>Bacteria</taxon>
        <taxon>Bacillati</taxon>
        <taxon>Bacillota</taxon>
        <taxon>Clostridia</taxon>
        <taxon>Lachnospirales</taxon>
        <taxon>Cellulosilyticaceae</taxon>
        <taxon>Cellulosilyticum</taxon>
    </lineage>
</organism>
<evidence type="ECO:0000313" key="1">
    <source>
        <dbReference type="EMBL" id="ADZ82695.1"/>
    </source>
</evidence>
<dbReference type="STRING" id="642492.Clole_0963"/>
<dbReference type="Proteomes" id="UP000008467">
    <property type="component" value="Chromosome"/>
</dbReference>
<sequence>MINEENVIFFKTGQNEEIIRKGNIVEIITPVGQDNITGRVTSFSNGQIYLDCSELYNADLKVLNFNEVRSIEVVK</sequence>
<proteinExistence type="predicted"/>
<dbReference type="RefSeq" id="WP_013655995.1">
    <property type="nucleotide sequence ID" value="NC_015275.1"/>
</dbReference>
<evidence type="ECO:0000313" key="2">
    <source>
        <dbReference type="Proteomes" id="UP000008467"/>
    </source>
</evidence>
<keyword evidence="2" id="KW-1185">Reference proteome</keyword>
<gene>
    <name evidence="1" type="ordered locus">Clole_0963</name>
</gene>